<dbReference type="OrthoDB" id="10550281at2759"/>
<keyword evidence="3" id="KW-1185">Reference proteome</keyword>
<dbReference type="CTD" id="20326221"/>
<protein>
    <submittedName>
        <fullName evidence="2">Uncharacterized protein</fullName>
    </submittedName>
</protein>
<feature type="region of interest" description="Disordered" evidence="1">
    <location>
        <begin position="1"/>
        <end position="20"/>
    </location>
</feature>
<proteinExistence type="predicted"/>
<evidence type="ECO:0000313" key="3">
    <source>
        <dbReference type="Proteomes" id="UP000054324"/>
    </source>
</evidence>
<dbReference type="RefSeq" id="XP_009177238.1">
    <property type="nucleotide sequence ID" value="XM_009178974.1"/>
</dbReference>
<evidence type="ECO:0000256" key="1">
    <source>
        <dbReference type="SAM" id="MobiDB-lite"/>
    </source>
</evidence>
<reference evidence="2 3" key="1">
    <citation type="submission" date="2013-11" db="EMBL/GenBank/DDBJ databases">
        <title>Opisthorchis viverrini - life in the bile duct.</title>
        <authorList>
            <person name="Young N.D."/>
            <person name="Nagarajan N."/>
            <person name="Lin S.J."/>
            <person name="Korhonen P.K."/>
            <person name="Jex A.R."/>
            <person name="Hall R.S."/>
            <person name="Safavi-Hemami H."/>
            <person name="Kaewkong W."/>
            <person name="Bertrand D."/>
            <person name="Gao S."/>
            <person name="Seet Q."/>
            <person name="Wongkham S."/>
            <person name="Teh B.T."/>
            <person name="Wongkham C."/>
            <person name="Intapan P.M."/>
            <person name="Maleewong W."/>
            <person name="Yang X."/>
            <person name="Hu M."/>
            <person name="Wang Z."/>
            <person name="Hofmann A."/>
            <person name="Sternberg P.W."/>
            <person name="Tan P."/>
            <person name="Wang J."/>
            <person name="Gasser R.B."/>
        </authorList>
    </citation>
    <scope>NUCLEOTIDE SEQUENCE [LARGE SCALE GENOMIC DNA]</scope>
</reference>
<evidence type="ECO:0000313" key="2">
    <source>
        <dbReference type="EMBL" id="KER19013.1"/>
    </source>
</evidence>
<dbReference type="AlphaFoldDB" id="A0A074YWF4"/>
<sequence length="161" mass="18330">MHFNTTAHQPAAQRNNHVKQSRAIMPPRLNHVRFHHVPEKGQIGTQKVHTHSVAKALRTQAHRRPSMINRDKGTTARRPVWDNGQMNTPHKDNAPPGRPNVHFKTTNTSQHFMTSILSLLSGADGRVRSPSRVQISIVQKQHKDNQETHIKPISPFKEVRV</sequence>
<dbReference type="Proteomes" id="UP000054324">
    <property type="component" value="Unassembled WGS sequence"/>
</dbReference>
<dbReference type="EMBL" id="KL597380">
    <property type="protein sequence ID" value="KER19013.1"/>
    <property type="molecule type" value="Genomic_DNA"/>
</dbReference>
<name>A0A074YWF4_OPIVI</name>
<feature type="compositionally biased region" description="Polar residues" evidence="1">
    <location>
        <begin position="1"/>
        <end position="15"/>
    </location>
</feature>
<dbReference type="GeneID" id="20326221"/>
<gene>
    <name evidence="2" type="ORF">T265_12053</name>
</gene>
<feature type="region of interest" description="Disordered" evidence="1">
    <location>
        <begin position="74"/>
        <end position="101"/>
    </location>
</feature>
<organism evidence="2 3">
    <name type="scientific">Opisthorchis viverrini</name>
    <name type="common">Southeast Asian liver fluke</name>
    <dbReference type="NCBI Taxonomy" id="6198"/>
    <lineage>
        <taxon>Eukaryota</taxon>
        <taxon>Metazoa</taxon>
        <taxon>Spiralia</taxon>
        <taxon>Lophotrochozoa</taxon>
        <taxon>Platyhelminthes</taxon>
        <taxon>Trematoda</taxon>
        <taxon>Digenea</taxon>
        <taxon>Opisthorchiida</taxon>
        <taxon>Opisthorchiata</taxon>
        <taxon>Opisthorchiidae</taxon>
        <taxon>Opisthorchis</taxon>
    </lineage>
</organism>
<accession>A0A074YWF4</accession>
<dbReference type="KEGG" id="ovi:T265_12053"/>